<feature type="region of interest" description="Disordered" evidence="1">
    <location>
        <begin position="19"/>
        <end position="60"/>
    </location>
</feature>
<dbReference type="InterPro" id="IPR015057">
    <property type="entry name" value="Rv2632c-like"/>
</dbReference>
<protein>
    <submittedName>
        <fullName evidence="2">Uncharacterized protein</fullName>
    </submittedName>
</protein>
<evidence type="ECO:0000256" key="1">
    <source>
        <dbReference type="SAM" id="MobiDB-lite"/>
    </source>
</evidence>
<dbReference type="InterPro" id="IPR038070">
    <property type="entry name" value="Rv2632c-like_sf"/>
</dbReference>
<keyword evidence="3" id="KW-1185">Reference proteome</keyword>
<evidence type="ECO:0000313" key="3">
    <source>
        <dbReference type="Proteomes" id="UP000636960"/>
    </source>
</evidence>
<organism evidence="2 3">
    <name type="scientific">Paractinoplanes rishiriensis</name>
    <dbReference type="NCBI Taxonomy" id="1050105"/>
    <lineage>
        <taxon>Bacteria</taxon>
        <taxon>Bacillati</taxon>
        <taxon>Actinomycetota</taxon>
        <taxon>Actinomycetes</taxon>
        <taxon>Micromonosporales</taxon>
        <taxon>Micromonosporaceae</taxon>
        <taxon>Paractinoplanes</taxon>
    </lineage>
</organism>
<proteinExistence type="predicted"/>
<dbReference type="RefSeq" id="WP_275410954.1">
    <property type="nucleotide sequence ID" value="NZ_BOMV01000119.1"/>
</dbReference>
<dbReference type="Proteomes" id="UP000636960">
    <property type="component" value="Unassembled WGS sequence"/>
</dbReference>
<comment type="caution">
    <text evidence="2">The sequence shown here is derived from an EMBL/GenBank/DDBJ whole genome shotgun (WGS) entry which is preliminary data.</text>
</comment>
<dbReference type="EMBL" id="BOMV01000119">
    <property type="protein sequence ID" value="GIF02083.1"/>
    <property type="molecule type" value="Genomic_DNA"/>
</dbReference>
<dbReference type="AlphaFoldDB" id="A0A919N2V3"/>
<sequence>MPRPGNDPRGLRHRAVLPLTTAQHAGLPSGRAGWPRRPDQHARNPLSGEGTARRRPADIEVPEIGDELATARALADLAYKLLDATADDIEQFTRQPVRLTS</sequence>
<dbReference type="Pfam" id="PF08962">
    <property type="entry name" value="Rv2632c-like"/>
    <property type="match status" value="1"/>
</dbReference>
<dbReference type="Gene3D" id="3.30.160.240">
    <property type="entry name" value="Rv1738"/>
    <property type="match status" value="1"/>
</dbReference>
<dbReference type="SUPFAM" id="SSF143212">
    <property type="entry name" value="Rv2632c-like"/>
    <property type="match status" value="1"/>
</dbReference>
<evidence type="ECO:0000313" key="2">
    <source>
        <dbReference type="EMBL" id="GIF02083.1"/>
    </source>
</evidence>
<gene>
    <name evidence="2" type="ORF">Ari01nite_95470</name>
</gene>
<name>A0A919N2V3_9ACTN</name>
<accession>A0A919N2V3</accession>
<reference evidence="2" key="1">
    <citation type="submission" date="2021-01" db="EMBL/GenBank/DDBJ databases">
        <title>Whole genome shotgun sequence of Actinoplanes rishiriensis NBRC 108556.</title>
        <authorList>
            <person name="Komaki H."/>
            <person name="Tamura T."/>
        </authorList>
    </citation>
    <scope>NUCLEOTIDE SEQUENCE</scope>
    <source>
        <strain evidence="2">NBRC 108556</strain>
    </source>
</reference>